<dbReference type="PANTHER" id="PTHR43685">
    <property type="entry name" value="GLYCOSYLTRANSFERASE"/>
    <property type="match status" value="1"/>
</dbReference>
<dbReference type="InterPro" id="IPR029044">
    <property type="entry name" value="Nucleotide-diphossugar_trans"/>
</dbReference>
<dbReference type="SUPFAM" id="SSF53448">
    <property type="entry name" value="Nucleotide-diphospho-sugar transferases"/>
    <property type="match status" value="1"/>
</dbReference>
<dbReference type="EMBL" id="UINC01183588">
    <property type="protein sequence ID" value="SVD94413.1"/>
    <property type="molecule type" value="Genomic_DNA"/>
</dbReference>
<protein>
    <recommendedName>
        <fullName evidence="1">Glycosyltransferase 2-like domain-containing protein</fullName>
    </recommendedName>
</protein>
<gene>
    <name evidence="2" type="ORF">METZ01_LOCUS447267</name>
</gene>
<dbReference type="CDD" id="cd00761">
    <property type="entry name" value="Glyco_tranf_GTA_type"/>
    <property type="match status" value="1"/>
</dbReference>
<dbReference type="Pfam" id="PF00535">
    <property type="entry name" value="Glycos_transf_2"/>
    <property type="match status" value="1"/>
</dbReference>
<feature type="domain" description="Glycosyltransferase 2-like" evidence="1">
    <location>
        <begin position="2"/>
        <end position="118"/>
    </location>
</feature>
<dbReference type="InterPro" id="IPR001173">
    <property type="entry name" value="Glyco_trans_2-like"/>
</dbReference>
<organism evidence="2">
    <name type="scientific">marine metagenome</name>
    <dbReference type="NCBI Taxonomy" id="408172"/>
    <lineage>
        <taxon>unclassified sequences</taxon>
        <taxon>metagenomes</taxon>
        <taxon>ecological metagenomes</taxon>
    </lineage>
</organism>
<evidence type="ECO:0000313" key="2">
    <source>
        <dbReference type="EMBL" id="SVD94413.1"/>
    </source>
</evidence>
<proteinExistence type="predicted"/>
<accession>A0A382ZG85</accession>
<dbReference type="InterPro" id="IPR050834">
    <property type="entry name" value="Glycosyltransf_2"/>
</dbReference>
<reference evidence="2" key="1">
    <citation type="submission" date="2018-05" db="EMBL/GenBank/DDBJ databases">
        <authorList>
            <person name="Lanie J.A."/>
            <person name="Ng W.-L."/>
            <person name="Kazmierczak K.M."/>
            <person name="Andrzejewski T.M."/>
            <person name="Davidsen T.M."/>
            <person name="Wayne K.J."/>
            <person name="Tettelin H."/>
            <person name="Glass J.I."/>
            <person name="Rusch D."/>
            <person name="Podicherti R."/>
            <person name="Tsui H.-C.T."/>
            <person name="Winkler M.E."/>
        </authorList>
    </citation>
    <scope>NUCLEOTIDE SEQUENCE</scope>
</reference>
<name>A0A382ZG85_9ZZZZ</name>
<dbReference type="PANTHER" id="PTHR43685:SF2">
    <property type="entry name" value="GLYCOSYLTRANSFERASE 2-LIKE DOMAIN-CONTAINING PROTEIN"/>
    <property type="match status" value="1"/>
</dbReference>
<feature type="non-terminal residue" evidence="2">
    <location>
        <position position="172"/>
    </location>
</feature>
<evidence type="ECO:0000259" key="1">
    <source>
        <dbReference type="Pfam" id="PF00535"/>
    </source>
</evidence>
<sequence>MRDAIDSVYAQTYTNWEIIFWDNASTDRTAEIAQSYDNKLRYFRSDETTVLGKARVNASKQVQGDYIAFLDTDDLWLESKLEQQLAIFLKSDNQIGIVYGRSEIFYENKSSKRFVHKEGVVLPDGDIFYELAQENFIVFSSAIVDKDKFFKCGGFPEYFLHSTDYWVFMHMA</sequence>
<dbReference type="AlphaFoldDB" id="A0A382ZG85"/>
<dbReference type="Gene3D" id="3.90.550.10">
    <property type="entry name" value="Spore Coat Polysaccharide Biosynthesis Protein SpsA, Chain A"/>
    <property type="match status" value="1"/>
</dbReference>